<dbReference type="InterPro" id="IPR042410">
    <property type="entry name" value="WBSCR13"/>
</dbReference>
<dbReference type="AlphaFoldDB" id="U5EHC5"/>
<dbReference type="PROSITE" id="PS50294">
    <property type="entry name" value="WD_REPEATS_REGION"/>
    <property type="match status" value="1"/>
</dbReference>
<proteinExistence type="evidence at transcript level"/>
<keyword evidence="3" id="KW-0812">Transmembrane</keyword>
<protein>
    <submittedName>
        <fullName evidence="4">Putative ws beta-transducin repeat protein</fullName>
    </submittedName>
</protein>
<keyword evidence="3" id="KW-0472">Membrane</keyword>
<accession>U5EHC5</accession>
<keyword evidence="3" id="KW-1133">Transmembrane helix</keyword>
<feature type="transmembrane region" description="Helical" evidence="3">
    <location>
        <begin position="6"/>
        <end position="23"/>
    </location>
</feature>
<evidence type="ECO:0000256" key="2">
    <source>
        <dbReference type="SAM" id="MobiDB-lite"/>
    </source>
</evidence>
<dbReference type="InterPro" id="IPR036322">
    <property type="entry name" value="WD40_repeat_dom_sf"/>
</dbReference>
<feature type="repeat" description="WD" evidence="1">
    <location>
        <begin position="280"/>
        <end position="314"/>
    </location>
</feature>
<organism evidence="4">
    <name type="scientific">Corethrella appendiculata</name>
    <dbReference type="NCBI Taxonomy" id="1370023"/>
    <lineage>
        <taxon>Eukaryota</taxon>
        <taxon>Metazoa</taxon>
        <taxon>Ecdysozoa</taxon>
        <taxon>Arthropoda</taxon>
        <taxon>Hexapoda</taxon>
        <taxon>Insecta</taxon>
        <taxon>Pterygota</taxon>
        <taxon>Neoptera</taxon>
        <taxon>Endopterygota</taxon>
        <taxon>Diptera</taxon>
        <taxon>Nematocera</taxon>
        <taxon>Culicoidea</taxon>
        <taxon>Chaoboridae</taxon>
        <taxon>Corethrella</taxon>
    </lineage>
</organism>
<dbReference type="EMBL" id="GANO01003084">
    <property type="protein sequence ID" value="JAB56787.1"/>
    <property type="molecule type" value="mRNA"/>
</dbReference>
<evidence type="ECO:0000313" key="4">
    <source>
        <dbReference type="EMBL" id="JAB56787.1"/>
    </source>
</evidence>
<sequence>MIDGFSIIGATLVLIIVSYFLYVQHVNKLKIQEKIDASNKQRQQQQNDKNKNKAGSDNKTNTKSDNNVHISKKQRVTDSNYSHPWLFTTLKGHTGKILDMDFSTNGKYLATCSEDRTLLVWSTKDLGNTKDRKSFRVNVQYDHGEKICWSPDNRALLIHKFTQRAVEVYKFERTDSNWFTNPTKSITFSEKHVEDIVGFGISCTGRFIMTCSNKNDLILWDTKGNVLATLDTFLLNTYCAKISNCGKFVTACGWNTDVRVWEVKFDKTNEFQAIQQAFDLTGHKSSVYDVAFNHDSSFMATICKDNSWNIFNTRIEYAKGESARRIVQGVYEQSTTRPQIAISPQGNVVAITKGGSVMLYSVKTGLQDILIENIYTEITSIKFDEFGKFLYTTGDKYVRIFHNITGYKESLLTAQEKLKQTKTSAMKDRLEQQIGEYEEIIEKYNH</sequence>
<dbReference type="InterPro" id="IPR001680">
    <property type="entry name" value="WD40_rpt"/>
</dbReference>
<dbReference type="GO" id="GO:0030968">
    <property type="term" value="P:endoplasmic reticulum unfolded protein response"/>
    <property type="evidence" value="ECO:0007669"/>
    <property type="project" value="TreeGrafter"/>
</dbReference>
<dbReference type="GO" id="GO:0005783">
    <property type="term" value="C:endoplasmic reticulum"/>
    <property type="evidence" value="ECO:0007669"/>
    <property type="project" value="TreeGrafter"/>
</dbReference>
<feature type="compositionally biased region" description="Basic and acidic residues" evidence="2">
    <location>
        <begin position="48"/>
        <end position="62"/>
    </location>
</feature>
<dbReference type="PROSITE" id="PS50082">
    <property type="entry name" value="WD_REPEATS_2"/>
    <property type="match status" value="2"/>
</dbReference>
<dbReference type="SMART" id="SM00320">
    <property type="entry name" value="WD40"/>
    <property type="match status" value="5"/>
</dbReference>
<evidence type="ECO:0000256" key="1">
    <source>
        <dbReference type="PROSITE-ProRule" id="PRU00221"/>
    </source>
</evidence>
<dbReference type="PANTHER" id="PTHR44321">
    <property type="entry name" value="TRANSDUCIN BETA-LIKE PROTEIN 2"/>
    <property type="match status" value="1"/>
</dbReference>
<dbReference type="Gene3D" id="2.130.10.10">
    <property type="entry name" value="YVTN repeat-like/Quinoprotein amine dehydrogenase"/>
    <property type="match status" value="2"/>
</dbReference>
<reference evidence="4" key="1">
    <citation type="journal article" date="2014" name="Insect Biochem. Mol. Biol.">
        <title>An insight into the sialome of the frog biting fly, Corethrella appendiculata.</title>
        <authorList>
            <person name="Ribeiro J.M.C."/>
            <person name="Chagas A.C."/>
            <person name="Pham V.M."/>
            <person name="Lounibos L.P."/>
            <person name="Calvo E."/>
        </authorList>
    </citation>
    <scope>NUCLEOTIDE SEQUENCE</scope>
    <source>
        <tissue evidence="4">Salivary glands</tissue>
    </source>
</reference>
<dbReference type="PANTHER" id="PTHR44321:SF1">
    <property type="entry name" value="TRANSDUCIN BETA-LIKE PROTEIN 2"/>
    <property type="match status" value="1"/>
</dbReference>
<name>U5EHC5_9DIPT</name>
<feature type="repeat" description="WD" evidence="1">
    <location>
        <begin position="90"/>
        <end position="122"/>
    </location>
</feature>
<keyword evidence="1" id="KW-0853">WD repeat</keyword>
<dbReference type="Pfam" id="PF00400">
    <property type="entry name" value="WD40"/>
    <property type="match status" value="3"/>
</dbReference>
<dbReference type="InterPro" id="IPR015943">
    <property type="entry name" value="WD40/YVTN_repeat-like_dom_sf"/>
</dbReference>
<evidence type="ECO:0000256" key="3">
    <source>
        <dbReference type="SAM" id="Phobius"/>
    </source>
</evidence>
<dbReference type="SUPFAM" id="SSF50978">
    <property type="entry name" value="WD40 repeat-like"/>
    <property type="match status" value="1"/>
</dbReference>
<feature type="region of interest" description="Disordered" evidence="2">
    <location>
        <begin position="37"/>
        <end position="73"/>
    </location>
</feature>